<dbReference type="InterPro" id="IPR019757">
    <property type="entry name" value="Pept_S26A_signal_pept_1_Lys-AS"/>
</dbReference>
<dbReference type="KEGG" id="dpu:SU48_04950"/>
<keyword evidence="7" id="KW-1133">Transmembrane helix</keyword>
<evidence type="ECO:0000256" key="1">
    <source>
        <dbReference type="ARBA" id="ARBA00000677"/>
    </source>
</evidence>
<keyword evidence="7" id="KW-0472">Membrane</keyword>
<dbReference type="STRING" id="1182568.SU48_04950"/>
<evidence type="ECO:0000256" key="7">
    <source>
        <dbReference type="RuleBase" id="RU003993"/>
    </source>
</evidence>
<evidence type="ECO:0000256" key="3">
    <source>
        <dbReference type="ARBA" id="ARBA00013208"/>
    </source>
</evidence>
<accession>A0A172T866</accession>
<dbReference type="Pfam" id="PF10502">
    <property type="entry name" value="Peptidase_S26"/>
    <property type="match status" value="1"/>
</dbReference>
<feature type="active site" evidence="6">
    <location>
        <position position="53"/>
    </location>
</feature>
<dbReference type="AlphaFoldDB" id="A0A172T866"/>
<dbReference type="InterPro" id="IPR036286">
    <property type="entry name" value="LexA/Signal_pep-like_sf"/>
</dbReference>
<dbReference type="PANTHER" id="PTHR43390:SF1">
    <property type="entry name" value="CHLOROPLAST PROCESSING PEPTIDASE"/>
    <property type="match status" value="1"/>
</dbReference>
<dbReference type="CDD" id="cd06530">
    <property type="entry name" value="S26_SPase_I"/>
    <property type="match status" value="1"/>
</dbReference>
<name>A0A172T866_9DEIO</name>
<dbReference type="Proteomes" id="UP000077363">
    <property type="component" value="Chromosome"/>
</dbReference>
<keyword evidence="5 7" id="KW-0378">Hydrolase</keyword>
<dbReference type="InterPro" id="IPR000223">
    <property type="entry name" value="Pept_S26A_signal_pept_1"/>
</dbReference>
<dbReference type="Gene3D" id="2.10.109.10">
    <property type="entry name" value="Umud Fragment, subunit A"/>
    <property type="match status" value="1"/>
</dbReference>
<dbReference type="GO" id="GO:0009003">
    <property type="term" value="F:signal peptidase activity"/>
    <property type="evidence" value="ECO:0007669"/>
    <property type="project" value="UniProtKB-EC"/>
</dbReference>
<evidence type="ECO:0000259" key="9">
    <source>
        <dbReference type="Pfam" id="PF10502"/>
    </source>
</evidence>
<keyword evidence="4 7" id="KW-0645">Protease</keyword>
<sequence>MARVTPPSSTRTGAEMSAAGLRAFVRIWVLGALLPVYLLTTFVGTFARVDGESMEPTLTSGDLLLLLKYPRWLHAWGLPTPYPRRGDLLIFKAPPDSPYSFETVWGVQHRPYNVKRVVALPGDSVAIRDGTLVVNGRALAESYASEGFIGDQNAQTLPPGKLWVMGDNRRIGASLDSRAYGLVDLKDVAGPANFRLWPKPGLVGR</sequence>
<dbReference type="SUPFAM" id="SSF51306">
    <property type="entry name" value="LexA/Signal peptidase"/>
    <property type="match status" value="1"/>
</dbReference>
<evidence type="ECO:0000313" key="10">
    <source>
        <dbReference type="EMBL" id="ANE43219.1"/>
    </source>
</evidence>
<evidence type="ECO:0000256" key="4">
    <source>
        <dbReference type="ARBA" id="ARBA00022670"/>
    </source>
</evidence>
<dbReference type="PROSITE" id="PS00760">
    <property type="entry name" value="SPASE_I_2"/>
    <property type="match status" value="1"/>
</dbReference>
<feature type="domain" description="Peptidase S26" evidence="9">
    <location>
        <begin position="28"/>
        <end position="197"/>
    </location>
</feature>
<comment type="similarity">
    <text evidence="2 8">Belongs to the peptidase S26 family.</text>
</comment>
<dbReference type="EC" id="3.4.21.89" evidence="3 7"/>
<dbReference type="PATRIC" id="fig|1182568.3.peg.1027"/>
<dbReference type="RefSeq" id="WP_064014283.1">
    <property type="nucleotide sequence ID" value="NZ_CP011387.1"/>
</dbReference>
<evidence type="ECO:0000256" key="8">
    <source>
        <dbReference type="RuleBase" id="RU362042"/>
    </source>
</evidence>
<comment type="subcellular location">
    <subcellularLocation>
        <location evidence="8">Membrane</location>
        <topology evidence="8">Single-pass type II membrane protein</topology>
    </subcellularLocation>
</comment>
<dbReference type="PROSITE" id="PS00501">
    <property type="entry name" value="SPASE_I_1"/>
    <property type="match status" value="1"/>
</dbReference>
<dbReference type="PANTHER" id="PTHR43390">
    <property type="entry name" value="SIGNAL PEPTIDASE I"/>
    <property type="match status" value="1"/>
</dbReference>
<evidence type="ECO:0000256" key="2">
    <source>
        <dbReference type="ARBA" id="ARBA00009370"/>
    </source>
</evidence>
<dbReference type="GO" id="GO:0004252">
    <property type="term" value="F:serine-type endopeptidase activity"/>
    <property type="evidence" value="ECO:0007669"/>
    <property type="project" value="InterPro"/>
</dbReference>
<reference evidence="10 11" key="1">
    <citation type="submission" date="2015-01" db="EMBL/GenBank/DDBJ databases">
        <title>Deinococcus puniceus/DY1/ whole genome sequencing.</title>
        <authorList>
            <person name="Kim M.K."/>
            <person name="Srinivasan S."/>
            <person name="Lee J.-J."/>
        </authorList>
    </citation>
    <scope>NUCLEOTIDE SEQUENCE [LARGE SCALE GENOMIC DNA]</scope>
    <source>
        <strain evidence="10 11">DY1</strain>
    </source>
</reference>
<keyword evidence="11" id="KW-1185">Reference proteome</keyword>
<evidence type="ECO:0000256" key="5">
    <source>
        <dbReference type="ARBA" id="ARBA00022801"/>
    </source>
</evidence>
<feature type="transmembrane region" description="Helical" evidence="7">
    <location>
        <begin position="25"/>
        <end position="47"/>
    </location>
</feature>
<feature type="active site" evidence="6">
    <location>
        <position position="115"/>
    </location>
</feature>
<proteinExistence type="inferred from homology"/>
<evidence type="ECO:0000256" key="6">
    <source>
        <dbReference type="PIRSR" id="PIRSR600223-1"/>
    </source>
</evidence>
<dbReference type="GO" id="GO:0016020">
    <property type="term" value="C:membrane"/>
    <property type="evidence" value="ECO:0007669"/>
    <property type="project" value="UniProtKB-SubCell"/>
</dbReference>
<keyword evidence="7" id="KW-0812">Transmembrane</keyword>
<dbReference type="NCBIfam" id="TIGR02227">
    <property type="entry name" value="sigpep_I_bact"/>
    <property type="match status" value="1"/>
</dbReference>
<gene>
    <name evidence="10" type="ORF">SU48_04950</name>
</gene>
<dbReference type="GO" id="GO:0006465">
    <property type="term" value="P:signal peptide processing"/>
    <property type="evidence" value="ECO:0007669"/>
    <property type="project" value="InterPro"/>
</dbReference>
<dbReference type="PRINTS" id="PR00727">
    <property type="entry name" value="LEADERPTASE"/>
</dbReference>
<comment type="catalytic activity">
    <reaction evidence="1 7">
        <text>Cleavage of hydrophobic, N-terminal signal or leader sequences from secreted and periplasmic proteins.</text>
        <dbReference type="EC" id="3.4.21.89"/>
    </reaction>
</comment>
<dbReference type="EMBL" id="CP011387">
    <property type="protein sequence ID" value="ANE43219.1"/>
    <property type="molecule type" value="Genomic_DNA"/>
</dbReference>
<dbReference type="InterPro" id="IPR019533">
    <property type="entry name" value="Peptidase_S26"/>
</dbReference>
<evidence type="ECO:0000313" key="11">
    <source>
        <dbReference type="Proteomes" id="UP000077363"/>
    </source>
</evidence>
<dbReference type="InterPro" id="IPR019756">
    <property type="entry name" value="Pept_S26A_signal_pept_1_Ser-AS"/>
</dbReference>
<protein>
    <recommendedName>
        <fullName evidence="3 7">Signal peptidase I</fullName>
        <ecNumber evidence="3 7">3.4.21.89</ecNumber>
    </recommendedName>
</protein>
<organism evidence="10 11">
    <name type="scientific">Deinococcus puniceus</name>
    <dbReference type="NCBI Taxonomy" id="1182568"/>
    <lineage>
        <taxon>Bacteria</taxon>
        <taxon>Thermotogati</taxon>
        <taxon>Deinococcota</taxon>
        <taxon>Deinococci</taxon>
        <taxon>Deinococcales</taxon>
        <taxon>Deinococcaceae</taxon>
        <taxon>Deinococcus</taxon>
    </lineage>
</organism>